<sequence>MGACQSCLGHRHRESLDDDEEHGLLYDENSGSQYGSFGDHGLNGENDTIEAQRENEALQRVVANTTSNMVDIFEIVPQESAPSGATASQFADVMDGARLARAQRLASKLNANRISSGAGINIDYADEDLPSQPDGQLANARVVEGDDDAFVGTFADAAAAASTRS</sequence>
<name>A0ACC0V170_9HYPO</name>
<gene>
    <name evidence="1" type="ORF">N3K66_004153</name>
</gene>
<organism evidence="1 2">
    <name type="scientific">Trichothecium roseum</name>
    <dbReference type="NCBI Taxonomy" id="47278"/>
    <lineage>
        <taxon>Eukaryota</taxon>
        <taxon>Fungi</taxon>
        <taxon>Dikarya</taxon>
        <taxon>Ascomycota</taxon>
        <taxon>Pezizomycotina</taxon>
        <taxon>Sordariomycetes</taxon>
        <taxon>Hypocreomycetidae</taxon>
        <taxon>Hypocreales</taxon>
        <taxon>Hypocreales incertae sedis</taxon>
        <taxon>Trichothecium</taxon>
    </lineage>
</organism>
<keyword evidence="2" id="KW-1185">Reference proteome</keyword>
<reference evidence="1" key="1">
    <citation type="submission" date="2022-10" db="EMBL/GenBank/DDBJ databases">
        <title>Complete Genome of Trichothecium roseum strain YXFP-22015, a Plant Pathogen Isolated from Citrus.</title>
        <authorList>
            <person name="Wang Y."/>
            <person name="Zhu L."/>
        </authorList>
    </citation>
    <scope>NUCLEOTIDE SEQUENCE</scope>
    <source>
        <strain evidence="1">YXFP-22015</strain>
    </source>
</reference>
<dbReference type="Proteomes" id="UP001163324">
    <property type="component" value="Chromosome 4"/>
</dbReference>
<protein>
    <submittedName>
        <fullName evidence="1">Uncharacterized protein</fullName>
    </submittedName>
</protein>
<dbReference type="EMBL" id="CM047943">
    <property type="protein sequence ID" value="KAI9899891.1"/>
    <property type="molecule type" value="Genomic_DNA"/>
</dbReference>
<proteinExistence type="predicted"/>
<evidence type="ECO:0000313" key="2">
    <source>
        <dbReference type="Proteomes" id="UP001163324"/>
    </source>
</evidence>
<comment type="caution">
    <text evidence="1">The sequence shown here is derived from an EMBL/GenBank/DDBJ whole genome shotgun (WGS) entry which is preliminary data.</text>
</comment>
<evidence type="ECO:0000313" key="1">
    <source>
        <dbReference type="EMBL" id="KAI9899891.1"/>
    </source>
</evidence>
<accession>A0ACC0V170</accession>